<dbReference type="SUPFAM" id="SSF69304">
    <property type="entry name" value="Tricorn protease N-terminal domain"/>
    <property type="match status" value="2"/>
</dbReference>
<dbReference type="Gene3D" id="2.120.10.60">
    <property type="entry name" value="Tricorn protease N-terminal domain"/>
    <property type="match status" value="1"/>
</dbReference>
<dbReference type="Pfam" id="PF14684">
    <property type="entry name" value="Tricorn_C1"/>
    <property type="match status" value="1"/>
</dbReference>
<dbReference type="Pfam" id="PF26550">
    <property type="entry name" value="Tricorn_2nd"/>
    <property type="match status" value="1"/>
</dbReference>
<evidence type="ECO:0000256" key="7">
    <source>
        <dbReference type="ARBA" id="ARBA00053157"/>
    </source>
</evidence>
<dbReference type="Gene3D" id="3.90.226.10">
    <property type="entry name" value="2-enoyl-CoA Hydratase, Chain A, domain 1"/>
    <property type="match status" value="1"/>
</dbReference>
<dbReference type="PANTHER" id="PTHR43253">
    <property type="entry name" value="TRICORN PROTEASE HOMOLOG 2-RELATED"/>
    <property type="match status" value="1"/>
</dbReference>
<feature type="domain" description="Tail specific protease" evidence="12">
    <location>
        <begin position="845"/>
        <end position="1037"/>
    </location>
</feature>
<keyword evidence="14" id="KW-1185">Reference proteome</keyword>
<dbReference type="InterPro" id="IPR028204">
    <property type="entry name" value="Tricorn_C1"/>
</dbReference>
<sequence>MSYLRLPHLSGDLLCFVAEDDLWLAPLDGPGRAWRLTVDRTKTGHPRFCPEGRRIAYTSWRSLVPEIHLVPVDGGPGEQLTHWGSADTQVCGWTPDGVILAVASHGEPFSHFTWAYKVRPDGDPGRKLPWGPCSDIQVADIDGERKSLLLTGTPPHEPASWKRYRGGATGRLWLHGERLLADIGGHLGSPMFVGGRIAFLSDHEGVGNLYSCAYDGSDLRRHTDHDAFYARHASSDGTRVVYQCAGDLWIVDDLAADSKPRKLEVRLSGPRAGRRTYQVPAAQHVDGISVDETGRASAVVVRGSLYWLTHRDGPARTITDTPGVRVRLPEMLGSVGQVAYVTDAEGEDAIEIAYLPRATGDREPRRLASGELGRVLEMVADPKGERLALASHDGRLLLLDVTEDSNGEVTELIRSINGPVRDLAFSPDGTWLTWSHPGIGRSLRQIKLARISGTGQGAGPGAGGALVIDVTNGRFEDENPVFTRDGRYLAFLSWRGFDPVYDVHTGDLSFPLGCRPYLVPLSSATPSPFALNPEGRPAAGGLDPVEDEEGSEAGATTIEVEGLESRVTPFPVTASKYSALHPVAGGGLVWLRWPISGALGETFANPDDTTGRPTLEHFNISKAKKSELVDHLDWFAVSGDGSRLVLVDEGDLRAVPASESGDSDTTVWIDLRRILHEVDPTAEWRQSYAEAGRLIRAYFWEPDMCGIDWDGVLAQYRPLVDRVASPDEFADLLREVLGELGTSHAYVSPARRNEGPPHYQRWQGLLGANLVRRDEGWTVRRILPGESSDSKARSPLAGTGIREGAVLTHVDGRPVDPVRGPYPLLAGAGGTTVELTFSPAEGEAGRSRRVAVVPLLDERPLRYQDWVAKRRAVVRELSGGRCGYLHIPDMGGSGWAQFNRDLRMEMSRPALIVDVRGNAGGHISELVVEKLTRTILGWDLTRNAQPVSYASNAPCGPVVALADEATSSDGDMITAAFKLLKLGPVVGQRTWGGVVGMTGRHRLGDGTVITVPMNAAWFDAYGWSIENKGVTPDLEVLRTPLDWAEGRHAQLADAVELALKLLESNPPATPPDYAHVPNRSRPELPPR</sequence>
<name>A0A3S9M8C2_9ACTN</name>
<dbReference type="CDD" id="cd10828">
    <property type="entry name" value="cpPDZ_Tricorn-protease"/>
    <property type="match status" value="1"/>
</dbReference>
<comment type="subcellular location">
    <subcellularLocation>
        <location evidence="1 8">Cytoplasm</location>
    </subcellularLocation>
</comment>
<feature type="active site" description="Charge relay system" evidence="9">
    <location>
        <position position="1026"/>
    </location>
</feature>
<accession>A0A3S9M8C2</accession>
<evidence type="ECO:0000256" key="6">
    <source>
        <dbReference type="ARBA" id="ARBA00022825"/>
    </source>
</evidence>
<dbReference type="InterPro" id="IPR015943">
    <property type="entry name" value="WD40/YVTN_repeat-like_dom_sf"/>
</dbReference>
<evidence type="ECO:0000313" key="14">
    <source>
        <dbReference type="Proteomes" id="UP000280298"/>
    </source>
</evidence>
<feature type="region of interest" description="Disordered" evidence="11">
    <location>
        <begin position="529"/>
        <end position="553"/>
    </location>
</feature>
<evidence type="ECO:0000313" key="13">
    <source>
        <dbReference type="EMBL" id="AZQ35350.1"/>
    </source>
</evidence>
<evidence type="ECO:0000256" key="5">
    <source>
        <dbReference type="ARBA" id="ARBA00022801"/>
    </source>
</evidence>
<feature type="site" description="Transition state stabilizer; via amide nitrogen" evidence="10">
    <location>
        <position position="969"/>
    </location>
</feature>
<dbReference type="InterPro" id="IPR029045">
    <property type="entry name" value="ClpP/crotonase-like_dom_sf"/>
</dbReference>
<evidence type="ECO:0000259" key="12">
    <source>
        <dbReference type="SMART" id="SM00245"/>
    </source>
</evidence>
<dbReference type="Gene3D" id="2.130.10.10">
    <property type="entry name" value="YVTN repeat-like/Quinoprotein amine dehydrogenase"/>
    <property type="match status" value="1"/>
</dbReference>
<dbReference type="Pfam" id="PF03572">
    <property type="entry name" value="Peptidase_S41"/>
    <property type="match status" value="1"/>
</dbReference>
<dbReference type="InterPro" id="IPR036034">
    <property type="entry name" value="PDZ_sf"/>
</dbReference>
<organism evidence="13 14">
    <name type="scientific">Streptomyces cyaneochromogenes</name>
    <dbReference type="NCBI Taxonomy" id="2496836"/>
    <lineage>
        <taxon>Bacteria</taxon>
        <taxon>Bacillati</taxon>
        <taxon>Actinomycetota</taxon>
        <taxon>Actinomycetes</taxon>
        <taxon>Kitasatosporales</taxon>
        <taxon>Streptomycetaceae</taxon>
        <taxon>Streptomyces</taxon>
    </lineage>
</organism>
<evidence type="ECO:0000256" key="3">
    <source>
        <dbReference type="ARBA" id="ARBA00022490"/>
    </source>
</evidence>
<evidence type="ECO:0000256" key="11">
    <source>
        <dbReference type="SAM" id="MobiDB-lite"/>
    </source>
</evidence>
<reference evidence="13 14" key="1">
    <citation type="journal article" date="2019" name="Int. J. Syst. Evol. Microbiol.">
        <title>Streptomyces cyaneochromogenes sp. nov., a blue pigment-producing actinomycete from manganese-contaminated soil.</title>
        <authorList>
            <person name="Tang X."/>
            <person name="Zhao J."/>
            <person name="Li K."/>
            <person name="Chen Z."/>
            <person name="Sun Y."/>
            <person name="Gao J."/>
        </authorList>
    </citation>
    <scope>NUCLEOTIDE SEQUENCE [LARGE SCALE GENOMIC DNA]</scope>
    <source>
        <strain evidence="13 14">MK-45</strain>
    </source>
</reference>
<evidence type="ECO:0000256" key="10">
    <source>
        <dbReference type="PIRSR" id="PIRSR036421-3"/>
    </source>
</evidence>
<feature type="region of interest" description="Disordered" evidence="11">
    <location>
        <begin position="1066"/>
        <end position="1087"/>
    </location>
</feature>
<keyword evidence="4 8" id="KW-0645">Protease</keyword>
<dbReference type="FunFam" id="3.90.226.10:FF:000056">
    <property type="entry name" value="Tricorn protease homolog"/>
    <property type="match status" value="1"/>
</dbReference>
<dbReference type="CDD" id="cd07562">
    <property type="entry name" value="Peptidase_S41_TRI"/>
    <property type="match status" value="1"/>
</dbReference>
<dbReference type="OrthoDB" id="9758793at2"/>
<keyword evidence="5 8" id="KW-0378">Hydrolase</keyword>
<dbReference type="Gene3D" id="2.30.42.10">
    <property type="match status" value="1"/>
</dbReference>
<dbReference type="Gene3D" id="3.30.750.44">
    <property type="match status" value="1"/>
</dbReference>
<evidence type="ECO:0000256" key="4">
    <source>
        <dbReference type="ARBA" id="ARBA00022670"/>
    </source>
</evidence>
<dbReference type="EC" id="3.4.21.-" evidence="8"/>
<dbReference type="EMBL" id="CP034539">
    <property type="protein sequence ID" value="AZQ35350.1"/>
    <property type="molecule type" value="Genomic_DNA"/>
</dbReference>
<dbReference type="AlphaFoldDB" id="A0A3S9M8C2"/>
<dbReference type="FunFam" id="3.30.750.44:FF:000011">
    <property type="entry name" value="Tricorn protease homolog"/>
    <property type="match status" value="1"/>
</dbReference>
<dbReference type="GO" id="GO:0006508">
    <property type="term" value="P:proteolysis"/>
    <property type="evidence" value="ECO:0007669"/>
    <property type="project" value="UniProtKB-UniRule"/>
</dbReference>
<gene>
    <name evidence="13" type="ORF">EJ357_19165</name>
</gene>
<evidence type="ECO:0000256" key="2">
    <source>
        <dbReference type="ARBA" id="ARBA00008524"/>
    </source>
</evidence>
<comment type="function">
    <text evidence="7">Degrades oligopeptides in a sequential manner.</text>
</comment>
<keyword evidence="6 8" id="KW-0720">Serine protease</keyword>
<dbReference type="Pfam" id="PF14685">
    <property type="entry name" value="PDZ_Tricorn"/>
    <property type="match status" value="1"/>
</dbReference>
<dbReference type="SMART" id="SM00245">
    <property type="entry name" value="TSPc"/>
    <property type="match status" value="1"/>
</dbReference>
<keyword evidence="3 8" id="KW-0963">Cytoplasm</keyword>
<comment type="similarity">
    <text evidence="2 8">Belongs to the peptidase S41B family.</text>
</comment>
<dbReference type="PIRSF" id="PIRSF036421">
    <property type="entry name" value="Tricorn_protease"/>
    <property type="match status" value="1"/>
</dbReference>
<dbReference type="Proteomes" id="UP000280298">
    <property type="component" value="Chromosome"/>
</dbReference>
<feature type="active site" description="Charge relay system" evidence="9">
    <location>
        <position position="744"/>
    </location>
</feature>
<dbReference type="InterPro" id="IPR029414">
    <property type="entry name" value="Tricorn_PDZ"/>
</dbReference>
<evidence type="ECO:0000256" key="1">
    <source>
        <dbReference type="ARBA" id="ARBA00004496"/>
    </source>
</evidence>
<evidence type="ECO:0000256" key="8">
    <source>
        <dbReference type="PIRNR" id="PIRNR036421"/>
    </source>
</evidence>
<evidence type="ECO:0000256" key="9">
    <source>
        <dbReference type="PIRSR" id="PIRSR036421-1"/>
    </source>
</evidence>
<dbReference type="SUPFAM" id="SSF52096">
    <property type="entry name" value="ClpP/crotonase"/>
    <property type="match status" value="1"/>
</dbReference>
<dbReference type="GO" id="GO:0008236">
    <property type="term" value="F:serine-type peptidase activity"/>
    <property type="evidence" value="ECO:0007669"/>
    <property type="project" value="UniProtKB-UniRule"/>
</dbReference>
<dbReference type="SUPFAM" id="SSF50156">
    <property type="entry name" value="PDZ domain-like"/>
    <property type="match status" value="1"/>
</dbReference>
<protein>
    <recommendedName>
        <fullName evidence="8">Tricorn protease homolog</fullName>
        <ecNumber evidence="8">3.4.21.-</ecNumber>
    </recommendedName>
</protein>
<feature type="active site" description="Nucleophile" evidence="9">
    <location>
        <position position="968"/>
    </location>
</feature>
<dbReference type="KEGG" id="scya:EJ357_19165"/>
<dbReference type="Pfam" id="PF26549">
    <property type="entry name" value="Tricorn_N"/>
    <property type="match status" value="1"/>
</dbReference>
<dbReference type="PANTHER" id="PTHR43253:SF1">
    <property type="entry name" value="TRICORN PROTEASE HOMOLOG 2-RELATED"/>
    <property type="match status" value="1"/>
</dbReference>
<dbReference type="GO" id="GO:0005737">
    <property type="term" value="C:cytoplasm"/>
    <property type="evidence" value="ECO:0007669"/>
    <property type="project" value="UniProtKB-SubCell"/>
</dbReference>
<dbReference type="RefSeq" id="WP_126392842.1">
    <property type="nucleotide sequence ID" value="NZ_CP034539.1"/>
</dbReference>
<dbReference type="InterPro" id="IPR012393">
    <property type="entry name" value="Tricorn_protease"/>
</dbReference>
<proteinExistence type="inferred from homology"/>
<dbReference type="InterPro" id="IPR005151">
    <property type="entry name" value="Tail-specific_protease"/>
</dbReference>